<evidence type="ECO:0000313" key="1">
    <source>
        <dbReference type="EMBL" id="KAF8885685.1"/>
    </source>
</evidence>
<reference evidence="1" key="1">
    <citation type="submission" date="2020-11" db="EMBL/GenBank/DDBJ databases">
        <authorList>
            <consortium name="DOE Joint Genome Institute"/>
            <person name="Ahrendt S."/>
            <person name="Riley R."/>
            <person name="Andreopoulos W."/>
            <person name="LaButti K."/>
            <person name="Pangilinan J."/>
            <person name="Ruiz-duenas F.J."/>
            <person name="Barrasa J.M."/>
            <person name="Sanchez-Garcia M."/>
            <person name="Camarero S."/>
            <person name="Miyauchi S."/>
            <person name="Serrano A."/>
            <person name="Linde D."/>
            <person name="Babiker R."/>
            <person name="Drula E."/>
            <person name="Ayuso-Fernandez I."/>
            <person name="Pacheco R."/>
            <person name="Padilla G."/>
            <person name="Ferreira P."/>
            <person name="Barriuso J."/>
            <person name="Kellner H."/>
            <person name="Castanera R."/>
            <person name="Alfaro M."/>
            <person name="Ramirez L."/>
            <person name="Pisabarro A.G."/>
            <person name="Kuo A."/>
            <person name="Tritt A."/>
            <person name="Lipzen A."/>
            <person name="He G."/>
            <person name="Yan M."/>
            <person name="Ng V."/>
            <person name="Cullen D."/>
            <person name="Martin F."/>
            <person name="Rosso M.-N."/>
            <person name="Henrissat B."/>
            <person name="Hibbett D."/>
            <person name="Martinez A.T."/>
            <person name="Grigoriev I.V."/>
        </authorList>
    </citation>
    <scope>NUCLEOTIDE SEQUENCE</scope>
    <source>
        <strain evidence="1">AH 44721</strain>
    </source>
</reference>
<evidence type="ECO:0008006" key="3">
    <source>
        <dbReference type="Google" id="ProtNLM"/>
    </source>
</evidence>
<evidence type="ECO:0000313" key="2">
    <source>
        <dbReference type="Proteomes" id="UP000724874"/>
    </source>
</evidence>
<gene>
    <name evidence="1" type="ORF">CPB84DRAFT_1850290</name>
</gene>
<accession>A0A9P5NEI7</accession>
<dbReference type="OrthoDB" id="3830579at2759"/>
<comment type="caution">
    <text evidence="1">The sequence shown here is derived from an EMBL/GenBank/DDBJ whole genome shotgun (WGS) entry which is preliminary data.</text>
</comment>
<keyword evidence="2" id="KW-1185">Reference proteome</keyword>
<name>A0A9P5NEI7_GYMJU</name>
<sequence length="199" mass="22500">MPVVEIAWWSPSEAFEADKSIIIPALDFLKSTDGCNAVYSGFAEEEKTHFLFLVWETLEHHQNLIAHPEYPQVTRLLPTVGEGGIKLYHVEFNKDFLPAISAPSTEILAMTLKEGKTKDELYTILGAIASNIDKDNTPEHRHATFGPTVEDPTKFYLSIGWKSAAFHGEIVQQPHIFAEILKLRETVDYKLLHVNFAKH</sequence>
<proteinExistence type="predicted"/>
<dbReference type="Gene3D" id="3.30.70.100">
    <property type="match status" value="2"/>
</dbReference>
<dbReference type="Proteomes" id="UP000724874">
    <property type="component" value="Unassembled WGS sequence"/>
</dbReference>
<organism evidence="1 2">
    <name type="scientific">Gymnopilus junonius</name>
    <name type="common">Spectacular rustgill mushroom</name>
    <name type="synonym">Gymnopilus spectabilis subsp. junonius</name>
    <dbReference type="NCBI Taxonomy" id="109634"/>
    <lineage>
        <taxon>Eukaryota</taxon>
        <taxon>Fungi</taxon>
        <taxon>Dikarya</taxon>
        <taxon>Basidiomycota</taxon>
        <taxon>Agaricomycotina</taxon>
        <taxon>Agaricomycetes</taxon>
        <taxon>Agaricomycetidae</taxon>
        <taxon>Agaricales</taxon>
        <taxon>Agaricineae</taxon>
        <taxon>Hymenogastraceae</taxon>
        <taxon>Gymnopilus</taxon>
    </lineage>
</organism>
<dbReference type="EMBL" id="JADNYJ010000100">
    <property type="protein sequence ID" value="KAF8885685.1"/>
    <property type="molecule type" value="Genomic_DNA"/>
</dbReference>
<dbReference type="AlphaFoldDB" id="A0A9P5NEI7"/>
<protein>
    <recommendedName>
        <fullName evidence="3">ABM domain-containing protein</fullName>
    </recommendedName>
</protein>